<protein>
    <submittedName>
        <fullName evidence="2">DUF547 domain-containing protein</fullName>
    </submittedName>
</protein>
<dbReference type="InterPro" id="IPR006869">
    <property type="entry name" value="DUF547"/>
</dbReference>
<dbReference type="PANTHER" id="PTHR46361">
    <property type="entry name" value="ELECTRON CARRIER/ PROTEIN DISULFIDE OXIDOREDUCTASE"/>
    <property type="match status" value="1"/>
</dbReference>
<reference evidence="2 3" key="1">
    <citation type="submission" date="2019-10" db="EMBL/GenBank/DDBJ databases">
        <title>Assembly and Annotation for the nematode Trichostrongylus colubriformis.</title>
        <authorList>
            <person name="Martin J."/>
        </authorList>
    </citation>
    <scope>NUCLEOTIDE SEQUENCE [LARGE SCALE GENOMIC DNA]</scope>
    <source>
        <strain evidence="2">G859</strain>
        <tissue evidence="2">Whole worm</tissue>
    </source>
</reference>
<comment type="caution">
    <text evidence="2">The sequence shown here is derived from an EMBL/GenBank/DDBJ whole genome shotgun (WGS) entry which is preliminary data.</text>
</comment>
<dbReference type="PANTHER" id="PTHR46361:SF5">
    <property type="entry name" value="DEP DOMAIN-CONTAINING PROTEIN"/>
    <property type="match status" value="1"/>
</dbReference>
<dbReference type="AlphaFoldDB" id="A0AAN8ID52"/>
<organism evidence="2 3">
    <name type="scientific">Trichostrongylus colubriformis</name>
    <name type="common">Black scour worm</name>
    <dbReference type="NCBI Taxonomy" id="6319"/>
    <lineage>
        <taxon>Eukaryota</taxon>
        <taxon>Metazoa</taxon>
        <taxon>Ecdysozoa</taxon>
        <taxon>Nematoda</taxon>
        <taxon>Chromadorea</taxon>
        <taxon>Rhabditida</taxon>
        <taxon>Rhabditina</taxon>
        <taxon>Rhabditomorpha</taxon>
        <taxon>Strongyloidea</taxon>
        <taxon>Trichostrongylidae</taxon>
        <taxon>Trichostrongylus</taxon>
    </lineage>
</organism>
<keyword evidence="3" id="KW-1185">Reference proteome</keyword>
<evidence type="ECO:0000313" key="2">
    <source>
        <dbReference type="EMBL" id="KAK5964608.1"/>
    </source>
</evidence>
<dbReference type="Proteomes" id="UP001331761">
    <property type="component" value="Unassembled WGS sequence"/>
</dbReference>
<proteinExistence type="predicted"/>
<sequence>MLPTVYENEEGSQDADQQFWINQYYNSSNESDDEFCSEFDFSGMGYQAFRLSDNAESYNYGQETIDEHSELVISMSNHREDNSHSAILNSGQTDEQIYSAAAYNEKLVQIMKPIFSDIIVDNYKSILYYKLSGNDAFQAYISHSRNLQNLQLQEASPDERLALFINIYNMMTIHATYLHGPPRSVWDRRKGVRKELRDSALEALESDSAVRVDVSRRVLHFSKLFQWYAADFGYTMDKCAQNRNQRADPTPLHTQTLQPRI</sequence>
<name>A0AAN8ID52_TRICO</name>
<accession>A0AAN8ID52</accession>
<evidence type="ECO:0000259" key="1">
    <source>
        <dbReference type="Pfam" id="PF04784"/>
    </source>
</evidence>
<feature type="domain" description="DUF547" evidence="1">
    <location>
        <begin position="153"/>
        <end position="194"/>
    </location>
</feature>
<dbReference type="EMBL" id="WIXE01025577">
    <property type="protein sequence ID" value="KAK5964608.1"/>
    <property type="molecule type" value="Genomic_DNA"/>
</dbReference>
<gene>
    <name evidence="2" type="ORF">GCK32_007739</name>
</gene>
<evidence type="ECO:0000313" key="3">
    <source>
        <dbReference type="Proteomes" id="UP001331761"/>
    </source>
</evidence>
<dbReference type="Pfam" id="PF04784">
    <property type="entry name" value="DUF547"/>
    <property type="match status" value="1"/>
</dbReference>